<dbReference type="Proteomes" id="UP000289738">
    <property type="component" value="Unassembled WGS sequence"/>
</dbReference>
<sequence>MEDNENQQRKPRVLCFHGYRTSGKILKKSIMSRWPEIVTQKLQLVFLDGKFPAHSKSAVAGVSDPPYYEWFRTNEDLSLVSNFEECVAYIEDYMVKNGPFDGLLGFSQGALVASALPGMQAQGVALAKVEKIKFLILISGAKFGGNKYEMPKLASNAFSDPIDCLSLHFIGESDFQKPESIALLQAFRDPIVIRHPRGHTIPKLAKETPVLLYQFNTQRRRSNPKSTRAGSRATLHSPGSAKMEQTTLEQDRRPDPKDPTAHALNGNAKSSDEATAEKPPVSSGSESMRSTEGSVEHAASPGSVKKSVRWSPDLVTESTFVSSPEESRSNPYFSSSSSFNVTDKVETVRNVLGRWRRKVGEASRKAETLAGNTWQHLKTNPSFTEAAVGRIAQGTKVLAEGGYEKIFLRTFDTVPGEHLQNSFACYLSTSAGPVMGILYISTAKLAYCSDNPLSYKSDNQTEWSYYKLAFRVRFPTFFRYLTMVLEPSLPASWSRIPIDWIKVVIPLHQLKAVNPSASRVNPSEKYIQVISADNHEFWYMGFLNYEGAVECLQNLFEASRLQSE</sequence>
<feature type="region of interest" description="Disordered" evidence="1">
    <location>
        <begin position="215"/>
        <end position="306"/>
    </location>
</feature>
<dbReference type="PANTHER" id="PTHR22778:SF52">
    <property type="entry name" value="SERINE HYDROLASE FSH DOMAIN-CONTAINING PROTEIN"/>
    <property type="match status" value="1"/>
</dbReference>
<name>A0A444WW66_ARAHY</name>
<dbReference type="Gene3D" id="3.40.50.1820">
    <property type="entry name" value="alpha/beta hydrolase"/>
    <property type="match status" value="1"/>
</dbReference>
<keyword evidence="4" id="KW-1185">Reference proteome</keyword>
<evidence type="ECO:0000259" key="2">
    <source>
        <dbReference type="SMART" id="SM00568"/>
    </source>
</evidence>
<dbReference type="SUPFAM" id="SSF53474">
    <property type="entry name" value="alpha/beta-Hydrolases"/>
    <property type="match status" value="1"/>
</dbReference>
<reference evidence="3 4" key="1">
    <citation type="submission" date="2019-01" db="EMBL/GenBank/DDBJ databases">
        <title>Sequencing of cultivated peanut Arachis hypogaea provides insights into genome evolution and oil improvement.</title>
        <authorList>
            <person name="Chen X."/>
        </authorList>
    </citation>
    <scope>NUCLEOTIDE SEQUENCE [LARGE SCALE GENOMIC DNA]</scope>
    <source>
        <strain evidence="4">cv. Fuhuasheng</strain>
        <tissue evidence="3">Leaves</tissue>
    </source>
</reference>
<feature type="domain" description="GRAM" evidence="2">
    <location>
        <begin position="405"/>
        <end position="517"/>
    </location>
</feature>
<dbReference type="InterPro" id="IPR004182">
    <property type="entry name" value="GRAM"/>
</dbReference>
<dbReference type="Gene3D" id="2.30.29.30">
    <property type="entry name" value="Pleckstrin-homology domain (PH domain)/Phosphotyrosine-binding domain (PTB)"/>
    <property type="match status" value="1"/>
</dbReference>
<dbReference type="InterPro" id="IPR011993">
    <property type="entry name" value="PH-like_dom_sf"/>
</dbReference>
<gene>
    <name evidence="3" type="ORF">Ahy_Scaffold1g107519</name>
</gene>
<protein>
    <recommendedName>
        <fullName evidence="2">GRAM domain-containing protein</fullName>
    </recommendedName>
</protein>
<dbReference type="InterPro" id="IPR029058">
    <property type="entry name" value="AB_hydrolase_fold"/>
</dbReference>
<dbReference type="InterPro" id="IPR005645">
    <property type="entry name" value="FSH-like_dom"/>
</dbReference>
<dbReference type="SMART" id="SM00568">
    <property type="entry name" value="GRAM"/>
    <property type="match status" value="1"/>
</dbReference>
<organism evidence="3 4">
    <name type="scientific">Arachis hypogaea</name>
    <name type="common">Peanut</name>
    <dbReference type="NCBI Taxonomy" id="3818"/>
    <lineage>
        <taxon>Eukaryota</taxon>
        <taxon>Viridiplantae</taxon>
        <taxon>Streptophyta</taxon>
        <taxon>Embryophyta</taxon>
        <taxon>Tracheophyta</taxon>
        <taxon>Spermatophyta</taxon>
        <taxon>Magnoliopsida</taxon>
        <taxon>eudicotyledons</taxon>
        <taxon>Gunneridae</taxon>
        <taxon>Pentapetalae</taxon>
        <taxon>rosids</taxon>
        <taxon>fabids</taxon>
        <taxon>Fabales</taxon>
        <taxon>Fabaceae</taxon>
        <taxon>Papilionoideae</taxon>
        <taxon>50 kb inversion clade</taxon>
        <taxon>dalbergioids sensu lato</taxon>
        <taxon>Dalbergieae</taxon>
        <taxon>Pterocarpus clade</taxon>
        <taxon>Arachis</taxon>
    </lineage>
</organism>
<dbReference type="Pfam" id="PF02893">
    <property type="entry name" value="GRAM"/>
    <property type="match status" value="1"/>
</dbReference>
<feature type="compositionally biased region" description="Polar residues" evidence="1">
    <location>
        <begin position="282"/>
        <end position="293"/>
    </location>
</feature>
<comment type="caution">
    <text evidence="3">The sequence shown here is derived from an EMBL/GenBank/DDBJ whole genome shotgun (WGS) entry which is preliminary data.</text>
</comment>
<proteinExistence type="predicted"/>
<dbReference type="EMBL" id="SDMP01000021">
    <property type="protein sequence ID" value="RYQ81650.1"/>
    <property type="molecule type" value="Genomic_DNA"/>
</dbReference>
<feature type="compositionally biased region" description="Basic and acidic residues" evidence="1">
    <location>
        <begin position="249"/>
        <end position="260"/>
    </location>
</feature>
<evidence type="ECO:0000256" key="1">
    <source>
        <dbReference type="SAM" id="MobiDB-lite"/>
    </source>
</evidence>
<accession>A0A444WW66</accession>
<evidence type="ECO:0000313" key="4">
    <source>
        <dbReference type="Proteomes" id="UP000289738"/>
    </source>
</evidence>
<dbReference type="PANTHER" id="PTHR22778">
    <property type="entry name" value="OVARIAN CANCER GENE-2 PROTEIN-RELATED"/>
    <property type="match status" value="1"/>
</dbReference>
<dbReference type="AlphaFoldDB" id="A0A444WW66"/>
<dbReference type="Pfam" id="PF03959">
    <property type="entry name" value="FSH1"/>
    <property type="match status" value="1"/>
</dbReference>
<dbReference type="STRING" id="3818.A0A444WW66"/>
<evidence type="ECO:0000313" key="3">
    <source>
        <dbReference type="EMBL" id="RYQ81650.1"/>
    </source>
</evidence>